<proteinExistence type="predicted"/>
<dbReference type="AlphaFoldDB" id="A0A0K0G614"/>
<dbReference type="Pfam" id="PF10318">
    <property type="entry name" value="7TM_GPCR_Srh"/>
    <property type="match status" value="1"/>
</dbReference>
<feature type="transmembrane region" description="Helical" evidence="1">
    <location>
        <begin position="288"/>
        <end position="312"/>
    </location>
</feature>
<dbReference type="Proteomes" id="UP000035680">
    <property type="component" value="Unassembled WGS sequence"/>
</dbReference>
<evidence type="ECO:0000313" key="3">
    <source>
        <dbReference type="WBParaSite" id="SVE_2019100.1"/>
    </source>
</evidence>
<evidence type="ECO:0000256" key="1">
    <source>
        <dbReference type="SAM" id="Phobius"/>
    </source>
</evidence>
<feature type="transmembrane region" description="Helical" evidence="1">
    <location>
        <begin position="197"/>
        <end position="221"/>
    </location>
</feature>
<sequence length="337" mass="39112">MYLFTKTIFSQCPNEGYCITMTILSIIAMIVQLTLVFYLIKNYKRSNNDYIKFLTFTKIATTIVYTFVSIFIEVKTFFPRKIIACYGLVRYFGNYGCGFSMSLIIPAILFECLFILYAFNGQFNTLCRKKKFHQNNLIQKLSFALTVSYSLTIFCCFVSYYGIKEKLATIIFSNYPDILFLVNDNYTITGLAGTNGVAFPICITAASIFCINYIVHYVYIFNKMLKFIKEMKKLSQISNQRNNSINKFNHHIINVIIPIILIYIPIGIFLICVTIYKDDEYLWITTKLSNMIVFTLYLYGIFSPSYVLYFILTSELKTSSVSTKNTLSKNSERNRKK</sequence>
<protein>
    <submittedName>
        <fullName evidence="3">G_PROTEIN_RECEP_F1_2 domain-containing protein</fullName>
    </submittedName>
</protein>
<keyword evidence="2" id="KW-1185">Reference proteome</keyword>
<keyword evidence="1" id="KW-0472">Membrane</keyword>
<name>A0A0K0G614_STRVS</name>
<evidence type="ECO:0000313" key="2">
    <source>
        <dbReference type="Proteomes" id="UP000035680"/>
    </source>
</evidence>
<organism evidence="2 3">
    <name type="scientific">Strongyloides venezuelensis</name>
    <name type="common">Threadworm</name>
    <dbReference type="NCBI Taxonomy" id="75913"/>
    <lineage>
        <taxon>Eukaryota</taxon>
        <taxon>Metazoa</taxon>
        <taxon>Ecdysozoa</taxon>
        <taxon>Nematoda</taxon>
        <taxon>Chromadorea</taxon>
        <taxon>Rhabditida</taxon>
        <taxon>Tylenchina</taxon>
        <taxon>Panagrolaimomorpha</taxon>
        <taxon>Strongyloidoidea</taxon>
        <taxon>Strongyloididae</taxon>
        <taxon>Strongyloides</taxon>
    </lineage>
</organism>
<dbReference type="WBParaSite" id="SVE_2019100.1">
    <property type="protein sequence ID" value="SVE_2019100.1"/>
    <property type="gene ID" value="SVE_2019100"/>
</dbReference>
<accession>A0A0K0G614</accession>
<feature type="transmembrane region" description="Helical" evidence="1">
    <location>
        <begin position="20"/>
        <end position="40"/>
    </location>
</feature>
<keyword evidence="1" id="KW-1133">Transmembrane helix</keyword>
<dbReference type="InterPro" id="IPR019422">
    <property type="entry name" value="7TM_GPCR_serpentine_rcpt_Srh"/>
</dbReference>
<reference evidence="2" key="1">
    <citation type="submission" date="2014-07" db="EMBL/GenBank/DDBJ databases">
        <authorList>
            <person name="Martin A.A"/>
            <person name="De Silva N."/>
        </authorList>
    </citation>
    <scope>NUCLEOTIDE SEQUENCE</scope>
</reference>
<feature type="transmembrane region" description="Helical" evidence="1">
    <location>
        <begin position="52"/>
        <end position="72"/>
    </location>
</feature>
<reference evidence="3" key="2">
    <citation type="submission" date="2015-08" db="UniProtKB">
        <authorList>
            <consortium name="WormBaseParasite"/>
        </authorList>
    </citation>
    <scope>IDENTIFICATION</scope>
</reference>
<feature type="transmembrane region" description="Helical" evidence="1">
    <location>
        <begin position="141"/>
        <end position="163"/>
    </location>
</feature>
<keyword evidence="1" id="KW-0812">Transmembrane</keyword>
<feature type="transmembrane region" description="Helical" evidence="1">
    <location>
        <begin position="92"/>
        <end position="120"/>
    </location>
</feature>
<feature type="transmembrane region" description="Helical" evidence="1">
    <location>
        <begin position="252"/>
        <end position="276"/>
    </location>
</feature>